<keyword evidence="2" id="KW-1185">Reference proteome</keyword>
<evidence type="ECO:0000313" key="1">
    <source>
        <dbReference type="EMBL" id="VDC27529.1"/>
    </source>
</evidence>
<dbReference type="EMBL" id="UXAW01000061">
    <property type="protein sequence ID" value="VDC27529.1"/>
    <property type="molecule type" value="Genomic_DNA"/>
</dbReference>
<dbReference type="AlphaFoldDB" id="A0A3P5X8H4"/>
<dbReference type="RefSeq" id="WP_124086329.1">
    <property type="nucleotide sequence ID" value="NZ_UXAW01000061.1"/>
</dbReference>
<evidence type="ECO:0000313" key="2">
    <source>
        <dbReference type="Proteomes" id="UP000277498"/>
    </source>
</evidence>
<sequence>MADRSGFWTTPPEALAGEGIVVRLLPPVPQIMVSGDLDGFAAAHGLPPPLGLLAATAGPRYALRLARNRMLAVGIGLDPAAGGWVDGAALTPMTGALAVIGITGENAMALVARATAIDPRRPSASAALMFAGATAALCRHDGGLRLHLDRGLVPWLMSWCAATDLFRAPGN</sequence>
<name>A0A3P5X8H4_9RHOB</name>
<reference evidence="1 2" key="1">
    <citation type="submission" date="2018-11" db="EMBL/GenBank/DDBJ databases">
        <authorList>
            <person name="Criscuolo A."/>
        </authorList>
    </citation>
    <scope>NUCLEOTIDE SEQUENCE [LARGE SCALE GENOMIC DNA]</scope>
    <source>
        <strain evidence="1">ACIP111625</strain>
    </source>
</reference>
<evidence type="ECO:0008006" key="3">
    <source>
        <dbReference type="Google" id="ProtNLM"/>
    </source>
</evidence>
<dbReference type="InterPro" id="IPR027266">
    <property type="entry name" value="TrmE/GcvT-like"/>
</dbReference>
<gene>
    <name evidence="1" type="ORF">XINFAN_01907</name>
</gene>
<dbReference type="Gene3D" id="3.30.1360.120">
    <property type="entry name" value="Probable tRNA modification gtpase trme, domain 1"/>
    <property type="match status" value="1"/>
</dbReference>
<proteinExistence type="predicted"/>
<protein>
    <recommendedName>
        <fullName evidence="3">Sarcosine oxidase, gamma subunit family</fullName>
    </recommendedName>
</protein>
<organism evidence="1 2">
    <name type="scientific">Pseudogemmobacter humi</name>
    <dbReference type="NCBI Taxonomy" id="2483812"/>
    <lineage>
        <taxon>Bacteria</taxon>
        <taxon>Pseudomonadati</taxon>
        <taxon>Pseudomonadota</taxon>
        <taxon>Alphaproteobacteria</taxon>
        <taxon>Rhodobacterales</taxon>
        <taxon>Paracoccaceae</taxon>
        <taxon>Pseudogemmobacter</taxon>
    </lineage>
</organism>
<dbReference type="Proteomes" id="UP000277498">
    <property type="component" value="Unassembled WGS sequence"/>
</dbReference>
<dbReference type="OrthoDB" id="7868213at2"/>
<accession>A0A3P5X8H4</accession>